<dbReference type="RefSeq" id="WP_250595776.1">
    <property type="nucleotide sequence ID" value="NZ_JAKRVY010000003.1"/>
</dbReference>
<dbReference type="InterPro" id="IPR036249">
    <property type="entry name" value="Thioredoxin-like_sf"/>
</dbReference>
<dbReference type="GO" id="GO:0005737">
    <property type="term" value="C:cytoplasm"/>
    <property type="evidence" value="ECO:0007669"/>
    <property type="project" value="TreeGrafter"/>
</dbReference>
<dbReference type="Proteomes" id="UP001202674">
    <property type="component" value="Unassembled WGS sequence"/>
</dbReference>
<name>A0AAE3FQF5_9EURY</name>
<dbReference type="Pfam" id="PF00085">
    <property type="entry name" value="Thioredoxin"/>
    <property type="match status" value="1"/>
</dbReference>
<proteinExistence type="predicted"/>
<dbReference type="Gene3D" id="3.40.30.10">
    <property type="entry name" value="Glutaredoxin"/>
    <property type="match status" value="1"/>
</dbReference>
<dbReference type="PROSITE" id="PS51352">
    <property type="entry name" value="THIOREDOXIN_2"/>
    <property type="match status" value="1"/>
</dbReference>
<dbReference type="InterPro" id="IPR013766">
    <property type="entry name" value="Thioredoxin_domain"/>
</dbReference>
<comment type="caution">
    <text evidence="3">The sequence shown here is derived from an EMBL/GenBank/DDBJ whole genome shotgun (WGS) entry which is preliminary data.</text>
</comment>
<evidence type="ECO:0000259" key="2">
    <source>
        <dbReference type="PROSITE" id="PS51352"/>
    </source>
</evidence>
<dbReference type="PANTHER" id="PTHR45663">
    <property type="entry name" value="GEO12009P1"/>
    <property type="match status" value="1"/>
</dbReference>
<accession>A0AAE3FQF5</accession>
<dbReference type="EMBL" id="JAKRVY010000003">
    <property type="protein sequence ID" value="MCL9813384.1"/>
    <property type="molecule type" value="Genomic_DNA"/>
</dbReference>
<dbReference type="SUPFAM" id="SSF52833">
    <property type="entry name" value="Thioredoxin-like"/>
    <property type="match status" value="1"/>
</dbReference>
<feature type="region of interest" description="Disordered" evidence="1">
    <location>
        <begin position="1"/>
        <end position="20"/>
    </location>
</feature>
<dbReference type="CDD" id="cd02947">
    <property type="entry name" value="TRX_family"/>
    <property type="match status" value="1"/>
</dbReference>
<dbReference type="PANTHER" id="PTHR45663:SF11">
    <property type="entry name" value="GEO12009P1"/>
    <property type="match status" value="1"/>
</dbReference>
<sequence>MTDSDRPANEVQGDGIDRPAGLYDTADLDEFVADHDLALVEFYTDGCSICQSMEPILGNVHRSSPATVGTINPRNDPPLIDEFDVRSVPLFVLFVDGEPVERIAEGFVETERLIDLIESHAG</sequence>
<gene>
    <name evidence="3" type="ORF">AArcSt11_06910</name>
</gene>
<evidence type="ECO:0000313" key="3">
    <source>
        <dbReference type="EMBL" id="MCL9813384.1"/>
    </source>
</evidence>
<evidence type="ECO:0000313" key="4">
    <source>
        <dbReference type="Proteomes" id="UP001202674"/>
    </source>
</evidence>
<dbReference type="AlphaFoldDB" id="A0AAE3FQF5"/>
<evidence type="ECO:0000256" key="1">
    <source>
        <dbReference type="SAM" id="MobiDB-lite"/>
    </source>
</evidence>
<protein>
    <submittedName>
        <fullName evidence="3">Thioredoxin family protein</fullName>
    </submittedName>
</protein>
<dbReference type="GO" id="GO:0015035">
    <property type="term" value="F:protein-disulfide reductase activity"/>
    <property type="evidence" value="ECO:0007669"/>
    <property type="project" value="TreeGrafter"/>
</dbReference>
<feature type="domain" description="Thioredoxin" evidence="2">
    <location>
        <begin position="1"/>
        <end position="122"/>
    </location>
</feature>
<organism evidence="3 4">
    <name type="scientific">Natranaeroarchaeum aerophilus</name>
    <dbReference type="NCBI Taxonomy" id="2917711"/>
    <lineage>
        <taxon>Archaea</taxon>
        <taxon>Methanobacteriati</taxon>
        <taxon>Methanobacteriota</taxon>
        <taxon>Stenosarchaea group</taxon>
        <taxon>Halobacteria</taxon>
        <taxon>Halobacteriales</taxon>
        <taxon>Natronoarchaeaceae</taxon>
        <taxon>Natranaeroarchaeum</taxon>
    </lineage>
</organism>
<reference evidence="3 4" key="1">
    <citation type="journal article" date="2022" name="Syst. Appl. Microbiol.">
        <title>Natronocalculus amylovorans gen. nov., sp. nov., and Natranaeroarchaeum aerophilus sp. nov., dominant culturable amylolytic natronoarchaea from hypersaline soda lakes in southwestern Siberia.</title>
        <authorList>
            <person name="Sorokin D.Y."/>
            <person name="Elcheninov A.G."/>
            <person name="Khizhniak T.V."/>
            <person name="Koenen M."/>
            <person name="Bale N.J."/>
            <person name="Damste J.S.S."/>
            <person name="Kublanov I.V."/>
        </authorList>
    </citation>
    <scope>NUCLEOTIDE SEQUENCE [LARGE SCALE GENOMIC DNA]</scope>
    <source>
        <strain evidence="3 4">AArc-St1-1</strain>
    </source>
</reference>
<keyword evidence="4" id="KW-1185">Reference proteome</keyword>